<dbReference type="InterPro" id="IPR025403">
    <property type="entry name" value="TgpA-like_C"/>
</dbReference>
<feature type="compositionally biased region" description="Pro residues" evidence="1">
    <location>
        <begin position="129"/>
        <end position="146"/>
    </location>
</feature>
<organism evidence="4 5">
    <name type="scientific">Nocardia mexicana</name>
    <dbReference type="NCBI Taxonomy" id="279262"/>
    <lineage>
        <taxon>Bacteria</taxon>
        <taxon>Bacillati</taxon>
        <taxon>Actinomycetota</taxon>
        <taxon>Actinomycetes</taxon>
        <taxon>Mycobacteriales</taxon>
        <taxon>Nocardiaceae</taxon>
        <taxon>Nocardia</taxon>
    </lineage>
</organism>
<keyword evidence="2" id="KW-1133">Transmembrane helix</keyword>
<name>A0A370GU21_9NOCA</name>
<comment type="caution">
    <text evidence="4">The sequence shown here is derived from an EMBL/GenBank/DDBJ whole genome shotgun (WGS) entry which is preliminary data.</text>
</comment>
<dbReference type="Pfam" id="PF13559">
    <property type="entry name" value="DUF4129"/>
    <property type="match status" value="1"/>
</dbReference>
<keyword evidence="5" id="KW-1185">Reference proteome</keyword>
<evidence type="ECO:0000256" key="2">
    <source>
        <dbReference type="SAM" id="Phobius"/>
    </source>
</evidence>
<dbReference type="EMBL" id="QQAZ01000009">
    <property type="protein sequence ID" value="RDI47187.1"/>
    <property type="molecule type" value="Genomic_DNA"/>
</dbReference>
<keyword evidence="2" id="KW-0812">Transmembrane</keyword>
<gene>
    <name evidence="4" type="ORF">DFR68_109186</name>
</gene>
<evidence type="ECO:0000259" key="3">
    <source>
        <dbReference type="Pfam" id="PF13559"/>
    </source>
</evidence>
<feature type="transmembrane region" description="Helical" evidence="2">
    <location>
        <begin position="12"/>
        <end position="29"/>
    </location>
</feature>
<feature type="transmembrane region" description="Helical" evidence="2">
    <location>
        <begin position="94"/>
        <end position="117"/>
    </location>
</feature>
<feature type="region of interest" description="Disordered" evidence="1">
    <location>
        <begin position="123"/>
        <end position="152"/>
    </location>
</feature>
<evidence type="ECO:0000313" key="4">
    <source>
        <dbReference type="EMBL" id="RDI47187.1"/>
    </source>
</evidence>
<feature type="transmembrane region" description="Helical" evidence="2">
    <location>
        <begin position="159"/>
        <end position="182"/>
    </location>
</feature>
<reference evidence="4 5" key="1">
    <citation type="submission" date="2018-07" db="EMBL/GenBank/DDBJ databases">
        <title>Genomic Encyclopedia of Type Strains, Phase IV (KMG-IV): sequencing the most valuable type-strain genomes for metagenomic binning, comparative biology and taxonomic classification.</title>
        <authorList>
            <person name="Goeker M."/>
        </authorList>
    </citation>
    <scope>NUCLEOTIDE SEQUENCE [LARGE SCALE GENOMIC DNA]</scope>
    <source>
        <strain evidence="4 5">DSM 44952</strain>
    </source>
</reference>
<dbReference type="STRING" id="1210089.GCA_001613165_04331"/>
<sequence>MSGAGTAIPRAIGLIVLLVLAVLALRGFVPGTGGPHAVSPPSAITVALMPVLALVSIVILLAGVITSQHRLPLAMPDHDRDADRRPGQLRRLGLALLVALAVLAVFAALTWVVYLLAGGTGDEVQQPPTARPTPTPPTQTPPPTPQPFSGTPELSGRTLVLVGIAAAALVATAIVGLVVVAIGTRSRPAPQAAAPEPVPAEQPVSLAQVAEMGLAAMIASGQDARTAIIACYGAMERGLAQAREVAPLISDTPSEVLARAFERGALHDASARELVALFEEARFSPHSMLEWQRMRAEQLLRIVLNDLQGETIVSEGVS</sequence>
<evidence type="ECO:0000256" key="1">
    <source>
        <dbReference type="SAM" id="MobiDB-lite"/>
    </source>
</evidence>
<evidence type="ECO:0000313" key="5">
    <source>
        <dbReference type="Proteomes" id="UP000255355"/>
    </source>
</evidence>
<proteinExistence type="predicted"/>
<accession>A0A370GU21</accession>
<dbReference type="RefSeq" id="WP_068022430.1">
    <property type="nucleotide sequence ID" value="NZ_QQAZ01000009.1"/>
</dbReference>
<dbReference type="Proteomes" id="UP000255355">
    <property type="component" value="Unassembled WGS sequence"/>
</dbReference>
<dbReference type="AlphaFoldDB" id="A0A370GU21"/>
<keyword evidence="2" id="KW-0472">Membrane</keyword>
<protein>
    <submittedName>
        <fullName evidence="4">Uncharacterized protein DUF4129</fullName>
    </submittedName>
</protein>
<feature type="domain" description="Protein-glutamine gamma-glutamyltransferase-like C-terminal" evidence="3">
    <location>
        <begin position="231"/>
        <end position="301"/>
    </location>
</feature>
<feature type="transmembrane region" description="Helical" evidence="2">
    <location>
        <begin position="41"/>
        <end position="65"/>
    </location>
</feature>